<organism evidence="1 2">
    <name type="scientific">Aspergillus rambellii</name>
    <dbReference type="NCBI Taxonomy" id="308745"/>
    <lineage>
        <taxon>Eukaryota</taxon>
        <taxon>Fungi</taxon>
        <taxon>Dikarya</taxon>
        <taxon>Ascomycota</taxon>
        <taxon>Pezizomycotina</taxon>
        <taxon>Eurotiomycetes</taxon>
        <taxon>Eurotiomycetidae</taxon>
        <taxon>Eurotiales</taxon>
        <taxon>Aspergillaceae</taxon>
        <taxon>Aspergillus</taxon>
        <taxon>Aspergillus subgen. Nidulantes</taxon>
    </lineage>
</organism>
<dbReference type="Proteomes" id="UP000034291">
    <property type="component" value="Unassembled WGS sequence"/>
</dbReference>
<proteinExistence type="predicted"/>
<dbReference type="OrthoDB" id="5401170at2759"/>
<protein>
    <submittedName>
        <fullName evidence="1">Uncharacterized protein</fullName>
    </submittedName>
</protein>
<sequence length="77" mass="8574">MRNDSGITWFDDDDYIGAKVSFPSGAVWKIDSKIKEHEYYESQSDVEELAIDCEARGSFFCSKARSPDLAGPIGAHL</sequence>
<evidence type="ECO:0000313" key="2">
    <source>
        <dbReference type="Proteomes" id="UP000034291"/>
    </source>
</evidence>
<evidence type="ECO:0000313" key="1">
    <source>
        <dbReference type="EMBL" id="KKK24277.1"/>
    </source>
</evidence>
<reference evidence="1 2" key="1">
    <citation type="submission" date="2015-02" db="EMBL/GenBank/DDBJ databases">
        <title>Draft Genome Sequences of Two Closely-Related Aflatoxigenic Aspergillus Species Obtained from the Cote d'Ivoire.</title>
        <authorList>
            <person name="Moore G.G."/>
            <person name="Beltz S.B."/>
            <person name="Mack B.M."/>
        </authorList>
    </citation>
    <scope>NUCLEOTIDE SEQUENCE [LARGE SCALE GENOMIC DNA]</scope>
    <source>
        <strain evidence="1 2">SRRC1468</strain>
    </source>
</reference>
<gene>
    <name evidence="1" type="ORF">ARAM_003637</name>
</gene>
<accession>A0A0F8XL49</accession>
<name>A0A0F8XL49_9EURO</name>
<dbReference type="EMBL" id="JZBS01001049">
    <property type="protein sequence ID" value="KKK24277.1"/>
    <property type="molecule type" value="Genomic_DNA"/>
</dbReference>
<comment type="caution">
    <text evidence="1">The sequence shown here is derived from an EMBL/GenBank/DDBJ whole genome shotgun (WGS) entry which is preliminary data.</text>
</comment>
<dbReference type="AlphaFoldDB" id="A0A0F8XL49"/>
<keyword evidence="2" id="KW-1185">Reference proteome</keyword>